<dbReference type="InterPro" id="IPR005149">
    <property type="entry name" value="Tscrpt_reg_PadR_N"/>
</dbReference>
<dbReference type="PANTHER" id="PTHR43252:SF6">
    <property type="entry name" value="NEGATIVE TRANSCRIPTION REGULATOR PADR"/>
    <property type="match status" value="1"/>
</dbReference>
<dbReference type="InterPro" id="IPR036390">
    <property type="entry name" value="WH_DNA-bd_sf"/>
</dbReference>
<keyword evidence="3" id="KW-1185">Reference proteome</keyword>
<feature type="domain" description="Transcription regulator PadR N-terminal" evidence="1">
    <location>
        <begin position="7"/>
        <end position="76"/>
    </location>
</feature>
<dbReference type="Proteomes" id="UP000676917">
    <property type="component" value="Unassembled WGS sequence"/>
</dbReference>
<accession>A0A920C4B5</accession>
<protein>
    <submittedName>
        <fullName evidence="2">PadR family transcriptional regulator</fullName>
    </submittedName>
</protein>
<dbReference type="AlphaFoldDB" id="A0A920C4B5"/>
<organism evidence="2 3">
    <name type="scientific">Ornithinibacillus bavariensis</name>
    <dbReference type="NCBI Taxonomy" id="545502"/>
    <lineage>
        <taxon>Bacteria</taxon>
        <taxon>Bacillati</taxon>
        <taxon>Bacillota</taxon>
        <taxon>Bacilli</taxon>
        <taxon>Bacillales</taxon>
        <taxon>Bacillaceae</taxon>
        <taxon>Ornithinibacillus</taxon>
    </lineage>
</organism>
<sequence length="167" mass="19708">MSVKHSLLALLYEKPRHGYELKTGFEEMVQGMWPLNAGQVYTTLDRLERDRLVETPGHDKKDRKLYTITDAGKEELWDWLEQPVGRSLFKDEFYFKFLCANHVSYENKQVMIRNQKETIIKDILHLTHLKKQMTSSHNVTMKMLIEGALLHLEADVKWLDMIAEMNN</sequence>
<reference evidence="2" key="1">
    <citation type="submission" date="2021-03" db="EMBL/GenBank/DDBJ databases">
        <title>Antimicrobial resistance genes in bacteria isolated from Japanese honey, and their potential for conferring macrolide and lincosamide resistance in the American foulbrood pathogen Paenibacillus larvae.</title>
        <authorList>
            <person name="Okamoto M."/>
            <person name="Kumagai M."/>
            <person name="Kanamori H."/>
            <person name="Takamatsu D."/>
        </authorList>
    </citation>
    <scope>NUCLEOTIDE SEQUENCE</scope>
    <source>
        <strain evidence="2">J43TS3</strain>
    </source>
</reference>
<proteinExistence type="predicted"/>
<comment type="caution">
    <text evidence="2">The sequence shown here is derived from an EMBL/GenBank/DDBJ whole genome shotgun (WGS) entry which is preliminary data.</text>
</comment>
<dbReference type="EMBL" id="BORP01000001">
    <property type="protein sequence ID" value="GIO25450.1"/>
    <property type="molecule type" value="Genomic_DNA"/>
</dbReference>
<dbReference type="InterPro" id="IPR036388">
    <property type="entry name" value="WH-like_DNA-bd_sf"/>
</dbReference>
<gene>
    <name evidence="2" type="ORF">J43TS3_00610</name>
</gene>
<evidence type="ECO:0000313" key="3">
    <source>
        <dbReference type="Proteomes" id="UP000676917"/>
    </source>
</evidence>
<dbReference type="Pfam" id="PF03551">
    <property type="entry name" value="PadR"/>
    <property type="match status" value="1"/>
</dbReference>
<evidence type="ECO:0000259" key="1">
    <source>
        <dbReference type="Pfam" id="PF03551"/>
    </source>
</evidence>
<dbReference type="SUPFAM" id="SSF46785">
    <property type="entry name" value="Winged helix' DNA-binding domain"/>
    <property type="match status" value="1"/>
</dbReference>
<evidence type="ECO:0000313" key="2">
    <source>
        <dbReference type="EMBL" id="GIO25450.1"/>
    </source>
</evidence>
<dbReference type="RefSeq" id="WP_212919004.1">
    <property type="nucleotide sequence ID" value="NZ_BORP01000001.1"/>
</dbReference>
<dbReference type="PANTHER" id="PTHR43252">
    <property type="entry name" value="TRANSCRIPTIONAL REGULATOR YQJI"/>
    <property type="match status" value="1"/>
</dbReference>
<dbReference type="Gene3D" id="1.10.10.10">
    <property type="entry name" value="Winged helix-like DNA-binding domain superfamily/Winged helix DNA-binding domain"/>
    <property type="match status" value="1"/>
</dbReference>
<name>A0A920C4B5_9BACI</name>